<proteinExistence type="predicted"/>
<dbReference type="AlphaFoldDB" id="A0A1M4YDT4"/>
<name>A0A1M4YDT4_9FIRM</name>
<evidence type="ECO:0000313" key="1">
    <source>
        <dbReference type="EMBL" id="SHF03798.1"/>
    </source>
</evidence>
<dbReference type="EMBL" id="FQTY01000016">
    <property type="protein sequence ID" value="SHF03798.1"/>
    <property type="molecule type" value="Genomic_DNA"/>
</dbReference>
<evidence type="ECO:0000313" key="2">
    <source>
        <dbReference type="Proteomes" id="UP000184114"/>
    </source>
</evidence>
<sequence length="39" mass="4621">MIFLTIKIKEYNIVKLSKIEDSVKPKKKSKKKDIMLIDL</sequence>
<protein>
    <submittedName>
        <fullName evidence="1">Uncharacterized protein</fullName>
    </submittedName>
</protein>
<gene>
    <name evidence="1" type="ORF">SAMN02745784_02615</name>
</gene>
<keyword evidence="2" id="KW-1185">Reference proteome</keyword>
<reference evidence="2" key="1">
    <citation type="submission" date="2016-11" db="EMBL/GenBank/DDBJ databases">
        <authorList>
            <person name="Varghese N."/>
            <person name="Submissions S."/>
        </authorList>
    </citation>
    <scope>NUCLEOTIDE SEQUENCE [LARGE SCALE GENOMIC DNA]</scope>
    <source>
        <strain evidence="2">DSM 18095</strain>
    </source>
</reference>
<accession>A0A1M4YDT4</accession>
<organism evidence="1 2">
    <name type="scientific">Tissierella praeacuta DSM 18095</name>
    <dbReference type="NCBI Taxonomy" id="1123404"/>
    <lineage>
        <taxon>Bacteria</taxon>
        <taxon>Bacillati</taxon>
        <taxon>Bacillota</taxon>
        <taxon>Tissierellia</taxon>
        <taxon>Tissierellales</taxon>
        <taxon>Tissierellaceae</taxon>
        <taxon>Tissierella</taxon>
    </lineage>
</organism>
<dbReference type="Proteomes" id="UP000184114">
    <property type="component" value="Unassembled WGS sequence"/>
</dbReference>